<dbReference type="Proteomes" id="UP000006015">
    <property type="component" value="Unassembled WGS sequence"/>
</dbReference>
<keyword evidence="2" id="KW-0378">Hydrolase</keyword>
<dbReference type="PROSITE" id="PS51409">
    <property type="entry name" value="ARGINASE_2"/>
    <property type="match status" value="1"/>
</dbReference>
<comment type="caution">
    <text evidence="5">The sequence shown here is derived from an EMBL/GenBank/DDBJ whole genome shotgun (WGS) entry which is preliminary data.</text>
</comment>
<proteinExistence type="inferred from homology"/>
<keyword evidence="6" id="KW-1185">Reference proteome</keyword>
<keyword evidence="3" id="KW-0464">Manganese</keyword>
<name>A0ABP2IKK3_CORAM</name>
<gene>
    <name evidence="5" type="ORF">HMPREF0281_01093</name>
</gene>
<evidence type="ECO:0000256" key="4">
    <source>
        <dbReference type="PROSITE-ProRule" id="PRU00742"/>
    </source>
</evidence>
<dbReference type="PANTHER" id="PTHR43782:SF3">
    <property type="entry name" value="ARGINASE"/>
    <property type="match status" value="1"/>
</dbReference>
<evidence type="ECO:0000313" key="6">
    <source>
        <dbReference type="Proteomes" id="UP000006015"/>
    </source>
</evidence>
<dbReference type="CDD" id="cd09999">
    <property type="entry name" value="Arginase-like_1"/>
    <property type="match status" value="1"/>
</dbReference>
<dbReference type="Gene3D" id="3.40.800.10">
    <property type="entry name" value="Ureohydrolase domain"/>
    <property type="match status" value="1"/>
</dbReference>
<dbReference type="RefSeq" id="WP_003847005.1">
    <property type="nucleotide sequence ID" value="NZ_CP009244.1"/>
</dbReference>
<sequence length="294" mass="32007">MSHTTNGKSLRVVFPQWQACGVDYAAEFTGDLQRESVRHGYEVGPTILNAIFPGEADETVVVPVVGYDTGVDRGIESRSAVLENLRAATARIAEQDPDRITTFGGDCSVAVPSVAHLAAKYDDDLAIIWLDSHPDCSTPGGNYQGYHDMALAHLTGHGDEELLKELPQTISPERVLLAGTHSWNDDEYENVQEWVIKLLSPDELRSSPEAVVEWLKATGCSKFVLHVDVDSIDSAEYHLGMGAESGGLTKNQVQAIISAVSTQQDIELVGFNLAEFIPRQVLAIQEVVKDVPLL</sequence>
<reference evidence="5 6" key="1">
    <citation type="submission" date="2010-04" db="EMBL/GenBank/DDBJ databases">
        <authorList>
            <person name="Weinstock G."/>
            <person name="Sodergren E."/>
            <person name="Clifton S."/>
            <person name="Fulton L."/>
            <person name="Fulton B."/>
            <person name="Courtney L."/>
            <person name="Fronick C."/>
            <person name="Harrison M."/>
            <person name="Strong C."/>
            <person name="Farmer C."/>
            <person name="Delahaunty K."/>
            <person name="Markovic C."/>
            <person name="Hall O."/>
            <person name="Minx P."/>
            <person name="Tomlinson C."/>
            <person name="Mitreva M."/>
            <person name="Hou S."/>
            <person name="Wollam A."/>
            <person name="Pepin K.H."/>
            <person name="Johnson M."/>
            <person name="Bhonagiri V."/>
            <person name="Zhang X."/>
            <person name="Suruliraj S."/>
            <person name="Warren W."/>
            <person name="Chinwalla A."/>
            <person name="Mardis E.R."/>
            <person name="Wilson R.K."/>
        </authorList>
    </citation>
    <scope>NUCLEOTIDE SEQUENCE [LARGE SCALE GENOMIC DNA]</scope>
    <source>
        <strain evidence="5 6">DSM 20306</strain>
    </source>
</reference>
<evidence type="ECO:0000256" key="1">
    <source>
        <dbReference type="ARBA" id="ARBA00022723"/>
    </source>
</evidence>
<dbReference type="InterPro" id="IPR023696">
    <property type="entry name" value="Ureohydrolase_dom_sf"/>
</dbReference>
<accession>A0ABP2IKK3</accession>
<keyword evidence="1" id="KW-0479">Metal-binding</keyword>
<comment type="similarity">
    <text evidence="4">Belongs to the arginase family.</text>
</comment>
<dbReference type="SUPFAM" id="SSF52768">
    <property type="entry name" value="Arginase/deacetylase"/>
    <property type="match status" value="1"/>
</dbReference>
<evidence type="ECO:0000256" key="3">
    <source>
        <dbReference type="ARBA" id="ARBA00023211"/>
    </source>
</evidence>
<evidence type="ECO:0000256" key="2">
    <source>
        <dbReference type="ARBA" id="ARBA00022801"/>
    </source>
</evidence>
<dbReference type="EMBL" id="ADNS01000007">
    <property type="protein sequence ID" value="EFG81731.1"/>
    <property type="molecule type" value="Genomic_DNA"/>
</dbReference>
<evidence type="ECO:0000313" key="5">
    <source>
        <dbReference type="EMBL" id="EFG81731.1"/>
    </source>
</evidence>
<dbReference type="InterPro" id="IPR006035">
    <property type="entry name" value="Ureohydrolase"/>
</dbReference>
<dbReference type="PANTHER" id="PTHR43782">
    <property type="entry name" value="ARGINASE"/>
    <property type="match status" value="1"/>
</dbReference>
<protein>
    <submittedName>
        <fullName evidence="5">Arginase family protein</fullName>
    </submittedName>
</protein>
<dbReference type="Pfam" id="PF00491">
    <property type="entry name" value="Arginase"/>
    <property type="match status" value="1"/>
</dbReference>
<organism evidence="5 6">
    <name type="scientific">Corynebacterium ammoniagenes DSM 20306</name>
    <dbReference type="NCBI Taxonomy" id="649754"/>
    <lineage>
        <taxon>Bacteria</taxon>
        <taxon>Bacillati</taxon>
        <taxon>Actinomycetota</taxon>
        <taxon>Actinomycetes</taxon>
        <taxon>Mycobacteriales</taxon>
        <taxon>Corynebacteriaceae</taxon>
        <taxon>Corynebacterium</taxon>
    </lineage>
</organism>